<comment type="caution">
    <text evidence="10">The sequence shown here is derived from an EMBL/GenBank/DDBJ whole genome shotgun (WGS) entry which is preliminary data.</text>
</comment>
<protein>
    <submittedName>
        <fullName evidence="10">Glutathione-regulated potassium-efflux system protein KefC</fullName>
    </submittedName>
</protein>
<feature type="transmembrane region" description="Helical" evidence="7">
    <location>
        <begin position="111"/>
        <end position="128"/>
    </location>
</feature>
<dbReference type="PATRIC" id="fig|479117.4.peg.1548"/>
<dbReference type="Pfam" id="PF02254">
    <property type="entry name" value="TrkA_N"/>
    <property type="match status" value="1"/>
</dbReference>
<feature type="transmembrane region" description="Helical" evidence="7">
    <location>
        <begin position="169"/>
        <end position="185"/>
    </location>
</feature>
<dbReference type="PANTHER" id="PTHR42751:SF1">
    <property type="entry name" value="CATION_PROTON ANTIPORTER YBAL-RELATED"/>
    <property type="match status" value="1"/>
</dbReference>
<organism evidence="10 11">
    <name type="scientific">Brevibacterium ravenspurgense</name>
    <dbReference type="NCBI Taxonomy" id="479117"/>
    <lineage>
        <taxon>Bacteria</taxon>
        <taxon>Bacillati</taxon>
        <taxon>Actinomycetota</taxon>
        <taxon>Actinomycetes</taxon>
        <taxon>Micrococcales</taxon>
        <taxon>Brevibacteriaceae</taxon>
        <taxon>Brevibacterium</taxon>
    </lineage>
</organism>
<sequence length="531" mass="57349">MDLLIVYVATVFLCGLAAWAVRLPPLIGFLAAGFILNAQGVEQMQAMEVLADIGVTLMLFAIGLRLDLKALTDKAVWFTAGAHIVIMTAISAAFITALNILGAFGPTDLQVAVRIGVVLAFSSTIVVIKILQDRGDEQSLYGNICVGILIMQDIAAVIFISILRGEAPSAWSLSLVLIIPLLMVATRRWYKLGHGELGALFGIAMALIPGYALFEFFGLSGSLGALIMGLVLARSPGAEQLSHALFTFKELMLVAFFVNVGFMGLPTMQNLVDAFLLLLLIPVQAILFWAILWYLGLRNRTAVLAALLLANYSEFSLIIAAMGVDSGWLDTRWMLSLVLAVSLSFIVSAVLNPQSVSPATHLAQHLPTRPPHLIHPEDRPIDLGQARALILGMGRVGQACYAELTGILGDEQVLGVEHDPVRVRELQGKGCNVVEGDATDIDFWARVKAAHQIDMIMLAMPAQHANVDAVKEIHASHVDTEDTTIASVAMYIEDVEELNELGLDVVVHLQDGAGESLAERTLIKHARTKEQ</sequence>
<feature type="transmembrane region" description="Helical" evidence="7">
    <location>
        <begin position="44"/>
        <end position="64"/>
    </location>
</feature>
<proteinExistence type="inferred from homology"/>
<dbReference type="InterPro" id="IPR036291">
    <property type="entry name" value="NAD(P)-bd_dom_sf"/>
</dbReference>
<evidence type="ECO:0000313" key="11">
    <source>
        <dbReference type="Proteomes" id="UP000243589"/>
    </source>
</evidence>
<evidence type="ECO:0000259" key="8">
    <source>
        <dbReference type="Pfam" id="PF00999"/>
    </source>
</evidence>
<feature type="transmembrane region" description="Helical" evidence="7">
    <location>
        <begin position="197"/>
        <end position="214"/>
    </location>
</feature>
<evidence type="ECO:0000256" key="4">
    <source>
        <dbReference type="ARBA" id="ARBA00022692"/>
    </source>
</evidence>
<gene>
    <name evidence="10" type="primary">kefC</name>
    <name evidence="10" type="ORF">Bravens_01562</name>
</gene>
<feature type="transmembrane region" description="Helical" evidence="7">
    <location>
        <begin position="333"/>
        <end position="351"/>
    </location>
</feature>
<keyword evidence="4 7" id="KW-0812">Transmembrane</keyword>
<comment type="subcellular location">
    <subcellularLocation>
        <location evidence="1">Membrane</location>
        <topology evidence="1">Multi-pass membrane protein</topology>
    </subcellularLocation>
</comment>
<feature type="transmembrane region" description="Helical" evidence="7">
    <location>
        <begin position="140"/>
        <end position="163"/>
    </location>
</feature>
<comment type="similarity">
    <text evidence="2">Belongs to the monovalent cation:proton antiporter 2 (CPA2) transporter (TC 2.A.37) family.</text>
</comment>
<evidence type="ECO:0000256" key="7">
    <source>
        <dbReference type="SAM" id="Phobius"/>
    </source>
</evidence>
<dbReference type="Pfam" id="PF00999">
    <property type="entry name" value="Na_H_Exchanger"/>
    <property type="match status" value="1"/>
</dbReference>
<feature type="transmembrane region" description="Helical" evidence="7">
    <location>
        <begin position="302"/>
        <end position="321"/>
    </location>
</feature>
<dbReference type="InterPro" id="IPR006153">
    <property type="entry name" value="Cation/H_exchanger_TM"/>
</dbReference>
<name>A0A150H8T1_9MICO</name>
<evidence type="ECO:0000256" key="2">
    <source>
        <dbReference type="ARBA" id="ARBA00005551"/>
    </source>
</evidence>
<keyword evidence="6 7" id="KW-0472">Membrane</keyword>
<dbReference type="GO" id="GO:0006813">
    <property type="term" value="P:potassium ion transport"/>
    <property type="evidence" value="ECO:0007669"/>
    <property type="project" value="InterPro"/>
</dbReference>
<dbReference type="EMBL" id="LQQC01000010">
    <property type="protein sequence ID" value="KXZ58513.1"/>
    <property type="molecule type" value="Genomic_DNA"/>
</dbReference>
<dbReference type="GO" id="GO:0015297">
    <property type="term" value="F:antiporter activity"/>
    <property type="evidence" value="ECO:0007669"/>
    <property type="project" value="InterPro"/>
</dbReference>
<dbReference type="Gene3D" id="3.40.50.720">
    <property type="entry name" value="NAD(P)-binding Rossmann-like Domain"/>
    <property type="match status" value="1"/>
</dbReference>
<evidence type="ECO:0000256" key="1">
    <source>
        <dbReference type="ARBA" id="ARBA00004141"/>
    </source>
</evidence>
<dbReference type="Gene3D" id="1.20.1530.20">
    <property type="match status" value="1"/>
</dbReference>
<feature type="transmembrane region" description="Helical" evidence="7">
    <location>
        <begin position="76"/>
        <end position="105"/>
    </location>
</feature>
<evidence type="ECO:0000313" key="10">
    <source>
        <dbReference type="EMBL" id="KXZ58513.1"/>
    </source>
</evidence>
<dbReference type="SUPFAM" id="SSF51735">
    <property type="entry name" value="NAD(P)-binding Rossmann-fold domains"/>
    <property type="match status" value="1"/>
</dbReference>
<accession>A0A150H8T1</accession>
<dbReference type="RefSeq" id="WP_062022034.1">
    <property type="nucleotide sequence ID" value="NZ_LQQC01000010.1"/>
</dbReference>
<evidence type="ECO:0000256" key="3">
    <source>
        <dbReference type="ARBA" id="ARBA00022448"/>
    </source>
</evidence>
<dbReference type="GO" id="GO:1902600">
    <property type="term" value="P:proton transmembrane transport"/>
    <property type="evidence" value="ECO:0007669"/>
    <property type="project" value="InterPro"/>
</dbReference>
<dbReference type="Proteomes" id="UP000243589">
    <property type="component" value="Unassembled WGS sequence"/>
</dbReference>
<evidence type="ECO:0000256" key="5">
    <source>
        <dbReference type="ARBA" id="ARBA00022989"/>
    </source>
</evidence>
<dbReference type="AlphaFoldDB" id="A0A150H8T1"/>
<reference evidence="10 11" key="1">
    <citation type="submission" date="2016-01" db="EMBL/GenBank/DDBJ databases">
        <title>Use of Whole Genome Sequencing to ascertain that Brevibacterium massiliense (Roux, Raoult 2009) is a later heterotypic synonym of Brevibacterium ravenspurgense (Mages 2008).</title>
        <authorList>
            <person name="Bernier A.-M."/>
            <person name="Burdz T."/>
            <person name="Huynh C."/>
            <person name="Pachecho A.L."/>
            <person name="Wiebe D."/>
            <person name="Bonner C."/>
            <person name="Bernard K."/>
        </authorList>
    </citation>
    <scope>NUCLEOTIDE SEQUENCE [LARGE SCALE GENOMIC DNA]</scope>
    <source>
        <strain evidence="10 11">CCUG56047</strain>
    </source>
</reference>
<feature type="domain" description="Cation/H+ exchanger transmembrane" evidence="8">
    <location>
        <begin position="9"/>
        <end position="350"/>
    </location>
</feature>
<dbReference type="InterPro" id="IPR038770">
    <property type="entry name" value="Na+/solute_symporter_sf"/>
</dbReference>
<feature type="transmembrane region" description="Helical" evidence="7">
    <location>
        <begin position="274"/>
        <end position="295"/>
    </location>
</feature>
<keyword evidence="3" id="KW-0813">Transport</keyword>
<dbReference type="GO" id="GO:0016020">
    <property type="term" value="C:membrane"/>
    <property type="evidence" value="ECO:0007669"/>
    <property type="project" value="UniProtKB-SubCell"/>
</dbReference>
<feature type="domain" description="RCK N-terminal" evidence="9">
    <location>
        <begin position="389"/>
        <end position="508"/>
    </location>
</feature>
<dbReference type="InterPro" id="IPR003148">
    <property type="entry name" value="RCK_N"/>
</dbReference>
<dbReference type="PANTHER" id="PTHR42751">
    <property type="entry name" value="SODIUM/HYDROGEN EXCHANGER FAMILY/TRKA DOMAIN PROTEIN"/>
    <property type="match status" value="1"/>
</dbReference>
<evidence type="ECO:0000259" key="9">
    <source>
        <dbReference type="Pfam" id="PF02254"/>
    </source>
</evidence>
<evidence type="ECO:0000256" key="6">
    <source>
        <dbReference type="ARBA" id="ARBA00023136"/>
    </source>
</evidence>
<keyword evidence="11" id="KW-1185">Reference proteome</keyword>
<keyword evidence="5 7" id="KW-1133">Transmembrane helix</keyword>